<sequence length="255" mass="29863">MDKRLTFNEDASNYDKWRPTYCEELFEDIFQYSGLSKGKNALEVGIGTGQATTPFLNAGYNVTAVELGNNLAQFSKEKFKEYKNFNIYNTSFEAFQCEDNSIDILYSATAFHWIAEDIGYPKVLRLLKDNGTIALFWNKPSPADEDYSLHLEIQKIYEKYWPATDKLLESNSERYKRISETIKAHGFKDLEVKLYHKIRKFSAEEYICLLNTYSDHRTMLQPTKQLFENEIKDTIKRNGDLFNIHDTIELYLARK</sequence>
<evidence type="ECO:0000256" key="3">
    <source>
        <dbReference type="ARBA" id="ARBA00022679"/>
    </source>
</evidence>
<proteinExistence type="inferred from homology"/>
<evidence type="ECO:0000313" key="5">
    <source>
        <dbReference type="EMBL" id="GKU24243.1"/>
    </source>
</evidence>
<dbReference type="Proteomes" id="UP001057868">
    <property type="component" value="Unassembled WGS sequence"/>
</dbReference>
<dbReference type="SUPFAM" id="SSF53335">
    <property type="entry name" value="S-adenosyl-L-methionine-dependent methyltransferases"/>
    <property type="match status" value="1"/>
</dbReference>
<reference evidence="5" key="1">
    <citation type="journal article" date="2023" name="Int. J. Syst. Evol. Microbiol.">
        <title>&lt;i&gt;Clostridium folliculivorans&lt;/i&gt; sp. nov., isolated from soil samples of an organic paddy in Japan.</title>
        <authorList>
            <person name="Tazawa J."/>
            <person name="Kobayashi H."/>
            <person name="Tanizawa Y."/>
            <person name="Uchino A."/>
            <person name="Tanaka F."/>
            <person name="Urashima Y."/>
            <person name="Miura S."/>
            <person name="Sakamoto M."/>
            <person name="Ohkuma M."/>
            <person name="Tohno M."/>
        </authorList>
    </citation>
    <scope>NUCLEOTIDE SEQUENCE</scope>
    <source>
        <strain evidence="5">D1-1</strain>
    </source>
</reference>
<evidence type="ECO:0000313" key="6">
    <source>
        <dbReference type="Proteomes" id="UP001057868"/>
    </source>
</evidence>
<dbReference type="AlphaFoldDB" id="A0A9W6DA26"/>
<evidence type="ECO:0000256" key="1">
    <source>
        <dbReference type="ARBA" id="ARBA00008361"/>
    </source>
</evidence>
<comment type="similarity">
    <text evidence="1">Belongs to the methyltransferase superfamily.</text>
</comment>
<organism evidence="5 6">
    <name type="scientific">Clostridium folliculivorans</name>
    <dbReference type="NCBI Taxonomy" id="2886038"/>
    <lineage>
        <taxon>Bacteria</taxon>
        <taxon>Bacillati</taxon>
        <taxon>Bacillota</taxon>
        <taxon>Clostridia</taxon>
        <taxon>Eubacteriales</taxon>
        <taxon>Clostridiaceae</taxon>
        <taxon>Clostridium</taxon>
    </lineage>
</organism>
<dbReference type="RefSeq" id="WP_261851262.1">
    <property type="nucleotide sequence ID" value="NZ_BQXY01000001.1"/>
</dbReference>
<dbReference type="CDD" id="cd02440">
    <property type="entry name" value="AdoMet_MTases"/>
    <property type="match status" value="1"/>
</dbReference>
<dbReference type="Pfam" id="PF08241">
    <property type="entry name" value="Methyltransf_11"/>
    <property type="match status" value="1"/>
</dbReference>
<dbReference type="GO" id="GO:0008757">
    <property type="term" value="F:S-adenosylmethionine-dependent methyltransferase activity"/>
    <property type="evidence" value="ECO:0007669"/>
    <property type="project" value="InterPro"/>
</dbReference>
<accession>A0A9W6DA26</accession>
<dbReference type="InterPro" id="IPR051052">
    <property type="entry name" value="Diverse_substrate_MTase"/>
</dbReference>
<evidence type="ECO:0000256" key="2">
    <source>
        <dbReference type="ARBA" id="ARBA00022603"/>
    </source>
</evidence>
<name>A0A9W6DA26_9CLOT</name>
<dbReference type="InterPro" id="IPR013216">
    <property type="entry name" value="Methyltransf_11"/>
</dbReference>
<keyword evidence="3" id="KW-0808">Transferase</keyword>
<gene>
    <name evidence="5" type="ORF">CFOLD11_10690</name>
</gene>
<dbReference type="PANTHER" id="PTHR44942">
    <property type="entry name" value="METHYLTRANSF_11 DOMAIN-CONTAINING PROTEIN"/>
    <property type="match status" value="1"/>
</dbReference>
<feature type="domain" description="Methyltransferase type 11" evidence="4">
    <location>
        <begin position="42"/>
        <end position="134"/>
    </location>
</feature>
<protein>
    <recommendedName>
        <fullName evidence="4">Methyltransferase type 11 domain-containing protein</fullName>
    </recommendedName>
</protein>
<dbReference type="GO" id="GO:0032259">
    <property type="term" value="P:methylation"/>
    <property type="evidence" value="ECO:0007669"/>
    <property type="project" value="UniProtKB-KW"/>
</dbReference>
<dbReference type="Gene3D" id="3.40.50.150">
    <property type="entry name" value="Vaccinia Virus protein VP39"/>
    <property type="match status" value="1"/>
</dbReference>
<keyword evidence="6" id="KW-1185">Reference proteome</keyword>
<comment type="caution">
    <text evidence="5">The sequence shown here is derived from an EMBL/GenBank/DDBJ whole genome shotgun (WGS) entry which is preliminary data.</text>
</comment>
<keyword evidence="2" id="KW-0489">Methyltransferase</keyword>
<dbReference type="InterPro" id="IPR029063">
    <property type="entry name" value="SAM-dependent_MTases_sf"/>
</dbReference>
<dbReference type="PANTHER" id="PTHR44942:SF4">
    <property type="entry name" value="METHYLTRANSFERASE TYPE 11 DOMAIN-CONTAINING PROTEIN"/>
    <property type="match status" value="1"/>
</dbReference>
<evidence type="ECO:0000259" key="4">
    <source>
        <dbReference type="Pfam" id="PF08241"/>
    </source>
</evidence>
<dbReference type="EMBL" id="BQXY01000001">
    <property type="protein sequence ID" value="GKU24243.1"/>
    <property type="molecule type" value="Genomic_DNA"/>
</dbReference>